<sequence length="802" mass="87925">MQQCIDELNLRRDARNQENVALANLGIRTSADIFEAAERQLEEARLWKAPAQAGPADTSALASLGIQTSAEVWESTQREHEQAREKKSSRQQRGRKSRDPSSVERQPRSPGGRPGNNQPVGPEALSRSVQIDGGSRVPLAPRPSVGCPAEPASEEKAHDQPNMVTLAGPNFRPSAEVLEARRRSLVAGLGLRTVADISDESRNQNFGQRRRTRTVESFSQVAGGAEDATEDGGPPAGPSRQPGRKRAGSGRTEQPAPKRKRAAAHLERDKEEQARDLASVLGVLDEEFAEKEWLSYGQEWCAPVPHGRKVTTAQDFYKAFHETRTLPILTCMFCYRKHSRAELEDVEWDWWVASPVEKRDGSPFKCLRCFPVGEKIGGCADCVRLLRRGALSPAAQLHTKLGCEHMFPEELKGLTPVEEKLIALNSCYGFITKHSIADGHRQSTRYPRHVKGHITVFPNNVQELVTKVLPHPLLKVMDEIHVSWQGPEKPEPSDLAVLLSVRRRVVENALMWLKGNNHLYVDINIDKAELDSWETPSHGVPSQVYDRLELNEPSAREKTQTAHIVPPTERGLDDLGPVDIREVMASLTEDRGISGNVAGDGVACTEETGSGLDSSRDVMHEIGSSGMFGLDCQPDIADVEKLRYLVDSIGETVAGQATCRAAWGGAGEGRHGRAAEPYIVVSRGQDFADSFDTWFLARAFPTLFPFGRGGPRQAEECVIGAEGGAFCAVDAEGVVPEYDSGGLGQASTTASRRPLCSASRACLSCLQYRGPVQKSSREHGKREEERLPRGRAYHTGADGVKI</sequence>
<dbReference type="Proteomes" id="UP000554235">
    <property type="component" value="Unassembled WGS sequence"/>
</dbReference>
<dbReference type="EMBL" id="JAADYS010001491">
    <property type="protein sequence ID" value="KAF4462718.1"/>
    <property type="molecule type" value="Genomic_DNA"/>
</dbReference>
<feature type="compositionally biased region" description="Basic and acidic residues" evidence="1">
    <location>
        <begin position="775"/>
        <end position="788"/>
    </location>
</feature>
<protein>
    <submittedName>
        <fullName evidence="3">ATP-dependent DNA helicase PIF1</fullName>
    </submittedName>
</protein>
<feature type="region of interest" description="Disordered" evidence="1">
    <location>
        <begin position="71"/>
        <end position="166"/>
    </location>
</feature>
<dbReference type="Pfam" id="PF20209">
    <property type="entry name" value="DUF6570"/>
    <property type="match status" value="1"/>
</dbReference>
<gene>
    <name evidence="3" type="ORF">FALBO_10467</name>
</gene>
<organism evidence="3 4">
    <name type="scientific">Fusarium albosuccineum</name>
    <dbReference type="NCBI Taxonomy" id="1237068"/>
    <lineage>
        <taxon>Eukaryota</taxon>
        <taxon>Fungi</taxon>
        <taxon>Dikarya</taxon>
        <taxon>Ascomycota</taxon>
        <taxon>Pezizomycotina</taxon>
        <taxon>Sordariomycetes</taxon>
        <taxon>Hypocreomycetidae</taxon>
        <taxon>Hypocreales</taxon>
        <taxon>Nectriaceae</taxon>
        <taxon>Fusarium</taxon>
        <taxon>Fusarium decemcellulare species complex</taxon>
    </lineage>
</organism>
<evidence type="ECO:0000256" key="1">
    <source>
        <dbReference type="SAM" id="MobiDB-lite"/>
    </source>
</evidence>
<keyword evidence="4" id="KW-1185">Reference proteome</keyword>
<keyword evidence="3" id="KW-0547">Nucleotide-binding</keyword>
<reference evidence="3 4" key="1">
    <citation type="submission" date="2020-01" db="EMBL/GenBank/DDBJ databases">
        <title>Identification and distribution of gene clusters putatively required for synthesis of sphingolipid metabolism inhibitors in phylogenetically diverse species of the filamentous fungus Fusarium.</title>
        <authorList>
            <person name="Kim H.-S."/>
            <person name="Busman M."/>
            <person name="Brown D.W."/>
            <person name="Divon H."/>
            <person name="Uhlig S."/>
            <person name="Proctor R.H."/>
        </authorList>
    </citation>
    <scope>NUCLEOTIDE SEQUENCE [LARGE SCALE GENOMIC DNA]</scope>
    <source>
        <strain evidence="3 4">NRRL 20459</strain>
    </source>
</reference>
<keyword evidence="3" id="KW-0067">ATP-binding</keyword>
<name>A0A8H4L7P5_9HYPO</name>
<dbReference type="AlphaFoldDB" id="A0A8H4L7P5"/>
<feature type="compositionally biased region" description="Basic and acidic residues" evidence="1">
    <location>
        <begin position="76"/>
        <end position="88"/>
    </location>
</feature>
<feature type="region of interest" description="Disordered" evidence="1">
    <location>
        <begin position="202"/>
        <end position="271"/>
    </location>
</feature>
<evidence type="ECO:0000259" key="2">
    <source>
        <dbReference type="Pfam" id="PF20209"/>
    </source>
</evidence>
<dbReference type="InterPro" id="IPR046700">
    <property type="entry name" value="DUF6570"/>
</dbReference>
<feature type="region of interest" description="Disordered" evidence="1">
    <location>
        <begin position="774"/>
        <end position="802"/>
    </location>
</feature>
<keyword evidence="3" id="KW-0347">Helicase</keyword>
<keyword evidence="3" id="KW-0378">Hydrolase</keyword>
<dbReference type="OrthoDB" id="3067952at2759"/>
<evidence type="ECO:0000313" key="4">
    <source>
        <dbReference type="Proteomes" id="UP000554235"/>
    </source>
</evidence>
<feature type="domain" description="DUF6570" evidence="2">
    <location>
        <begin position="407"/>
        <end position="531"/>
    </location>
</feature>
<feature type="compositionally biased region" description="Basic and acidic residues" evidence="1">
    <location>
        <begin position="97"/>
        <end position="107"/>
    </location>
</feature>
<evidence type="ECO:0000313" key="3">
    <source>
        <dbReference type="EMBL" id="KAF4462718.1"/>
    </source>
</evidence>
<accession>A0A8H4L7P5</accession>
<proteinExistence type="predicted"/>
<comment type="caution">
    <text evidence="3">The sequence shown here is derived from an EMBL/GenBank/DDBJ whole genome shotgun (WGS) entry which is preliminary data.</text>
</comment>
<dbReference type="GO" id="GO:0004386">
    <property type="term" value="F:helicase activity"/>
    <property type="evidence" value="ECO:0007669"/>
    <property type="project" value="UniProtKB-KW"/>
</dbReference>